<proteinExistence type="predicted"/>
<comment type="caution">
    <text evidence="2">The sequence shown here is derived from an EMBL/GenBank/DDBJ whole genome shotgun (WGS) entry which is preliminary data.</text>
</comment>
<evidence type="ECO:0000256" key="1">
    <source>
        <dbReference type="SAM" id="SignalP"/>
    </source>
</evidence>
<gene>
    <name evidence="2" type="ORF">HOLleu_00388</name>
</gene>
<evidence type="ECO:0000313" key="3">
    <source>
        <dbReference type="Proteomes" id="UP001152320"/>
    </source>
</evidence>
<sequence length="63" mass="6534">MASVRFVCFVLLVLTAATMIAMVNAACNPGSMSFTSVRGGTACKECVCNSDGDYECQVVEGAC</sequence>
<feature type="chain" id="PRO_5040139154" evidence="1">
    <location>
        <begin position="26"/>
        <end position="63"/>
    </location>
</feature>
<accession>A0A9Q1CNJ5</accession>
<keyword evidence="1" id="KW-0732">Signal</keyword>
<organism evidence="2 3">
    <name type="scientific">Holothuria leucospilota</name>
    <name type="common">Black long sea cucumber</name>
    <name type="synonym">Mertensiothuria leucospilota</name>
    <dbReference type="NCBI Taxonomy" id="206669"/>
    <lineage>
        <taxon>Eukaryota</taxon>
        <taxon>Metazoa</taxon>
        <taxon>Echinodermata</taxon>
        <taxon>Eleutherozoa</taxon>
        <taxon>Echinozoa</taxon>
        <taxon>Holothuroidea</taxon>
        <taxon>Aspidochirotacea</taxon>
        <taxon>Aspidochirotida</taxon>
        <taxon>Holothuriidae</taxon>
        <taxon>Holothuria</taxon>
    </lineage>
</organism>
<keyword evidence="3" id="KW-1185">Reference proteome</keyword>
<dbReference type="Proteomes" id="UP001152320">
    <property type="component" value="Chromosome 1"/>
</dbReference>
<protein>
    <submittedName>
        <fullName evidence="2">Uncharacterized protein</fullName>
    </submittedName>
</protein>
<dbReference type="EMBL" id="JAIZAY010000001">
    <property type="protein sequence ID" value="KAJ8048186.1"/>
    <property type="molecule type" value="Genomic_DNA"/>
</dbReference>
<name>A0A9Q1CNJ5_HOLLE</name>
<reference evidence="2" key="1">
    <citation type="submission" date="2021-10" db="EMBL/GenBank/DDBJ databases">
        <title>Tropical sea cucumber genome reveals ecological adaptation and Cuvierian tubules defense mechanism.</title>
        <authorList>
            <person name="Chen T."/>
        </authorList>
    </citation>
    <scope>NUCLEOTIDE SEQUENCE</scope>
    <source>
        <strain evidence="2">Nanhai2018</strain>
        <tissue evidence="2">Muscle</tissue>
    </source>
</reference>
<feature type="signal peptide" evidence="1">
    <location>
        <begin position="1"/>
        <end position="25"/>
    </location>
</feature>
<dbReference type="AlphaFoldDB" id="A0A9Q1CNJ5"/>
<evidence type="ECO:0000313" key="2">
    <source>
        <dbReference type="EMBL" id="KAJ8048186.1"/>
    </source>
</evidence>